<accession>A0A4D9CR05</accession>
<evidence type="ECO:0000256" key="1">
    <source>
        <dbReference type="SAM" id="MobiDB-lite"/>
    </source>
</evidence>
<proteinExistence type="predicted"/>
<evidence type="ECO:0000313" key="2">
    <source>
        <dbReference type="EMBL" id="TFJ80954.1"/>
    </source>
</evidence>
<feature type="compositionally biased region" description="Low complexity" evidence="1">
    <location>
        <begin position="1"/>
        <end position="15"/>
    </location>
</feature>
<comment type="caution">
    <text evidence="2">The sequence shown here is derived from an EMBL/GenBank/DDBJ whole genome shotgun (WGS) entry which is preliminary data.</text>
</comment>
<evidence type="ECO:0000313" key="3">
    <source>
        <dbReference type="Proteomes" id="UP000355283"/>
    </source>
</evidence>
<dbReference type="Proteomes" id="UP000355283">
    <property type="component" value="Unassembled WGS sequence"/>
</dbReference>
<feature type="region of interest" description="Disordered" evidence="1">
    <location>
        <begin position="1"/>
        <end position="105"/>
    </location>
</feature>
<keyword evidence="3" id="KW-1185">Reference proteome</keyword>
<name>A0A4D9CR05_9STRA</name>
<reference evidence="2 3" key="1">
    <citation type="submission" date="2019-01" db="EMBL/GenBank/DDBJ databases">
        <title>Nuclear Genome Assembly of the Microalgal Biofuel strain Nannochloropsis salina CCMP1776.</title>
        <authorList>
            <person name="Hovde B."/>
        </authorList>
    </citation>
    <scope>NUCLEOTIDE SEQUENCE [LARGE SCALE GENOMIC DNA]</scope>
    <source>
        <strain evidence="2 3">CCMP1776</strain>
    </source>
</reference>
<dbReference type="OrthoDB" id="10299434at2759"/>
<organism evidence="2 3">
    <name type="scientific">Nannochloropsis salina CCMP1776</name>
    <dbReference type="NCBI Taxonomy" id="1027361"/>
    <lineage>
        <taxon>Eukaryota</taxon>
        <taxon>Sar</taxon>
        <taxon>Stramenopiles</taxon>
        <taxon>Ochrophyta</taxon>
        <taxon>Eustigmatophyceae</taxon>
        <taxon>Eustigmatales</taxon>
        <taxon>Monodopsidaceae</taxon>
        <taxon>Microchloropsis</taxon>
        <taxon>Microchloropsis salina</taxon>
    </lineage>
</organism>
<dbReference type="AlphaFoldDB" id="A0A4D9CR05"/>
<protein>
    <submittedName>
        <fullName evidence="2">Uncharacterized protein</fullName>
    </submittedName>
</protein>
<sequence>MSDAPEAPKQAPEAPTLQAGVVAEHPAPAGTAHGLIHNILHEQERGLQAKDVHKQQDLAMHAEQKHHRHVERGDDPMHGKKGLMIAKQSWNAQRGSHGLSGQGPK</sequence>
<dbReference type="EMBL" id="SDOX01000145">
    <property type="protein sequence ID" value="TFJ80954.1"/>
    <property type="molecule type" value="Genomic_DNA"/>
</dbReference>
<gene>
    <name evidence="2" type="ORF">NSK_007597</name>
</gene>
<feature type="compositionally biased region" description="Basic and acidic residues" evidence="1">
    <location>
        <begin position="39"/>
        <end position="63"/>
    </location>
</feature>